<comment type="caution">
    <text evidence="5">The sequence shown here is derived from an EMBL/GenBank/DDBJ whole genome shotgun (WGS) entry which is preliminary data.</text>
</comment>
<keyword evidence="2" id="KW-0547">Nucleotide-binding</keyword>
<dbReference type="SUPFAM" id="SSF52540">
    <property type="entry name" value="P-loop containing nucleoside triphosphate hydrolases"/>
    <property type="match status" value="1"/>
</dbReference>
<accession>A0A1V2TGP2</accession>
<dbReference type="PANTHER" id="PTHR42939:SF1">
    <property type="entry name" value="ABC TRANSPORTER ATP-BINDING PROTEIN ALBC-RELATED"/>
    <property type="match status" value="1"/>
</dbReference>
<dbReference type="Gene3D" id="3.40.50.300">
    <property type="entry name" value="P-loop containing nucleotide triphosphate hydrolases"/>
    <property type="match status" value="1"/>
</dbReference>
<evidence type="ECO:0000256" key="3">
    <source>
        <dbReference type="ARBA" id="ARBA00022840"/>
    </source>
</evidence>
<dbReference type="CDD" id="cd03230">
    <property type="entry name" value="ABC_DR_subfamily_A"/>
    <property type="match status" value="1"/>
</dbReference>
<keyword evidence="1" id="KW-0813">Transport</keyword>
<proteinExistence type="predicted"/>
<dbReference type="PROSITE" id="PS50893">
    <property type="entry name" value="ABC_TRANSPORTER_2"/>
    <property type="match status" value="1"/>
</dbReference>
<dbReference type="PANTHER" id="PTHR42939">
    <property type="entry name" value="ABC TRANSPORTER ATP-BINDING PROTEIN ALBC-RELATED"/>
    <property type="match status" value="1"/>
</dbReference>
<gene>
    <name evidence="5" type="ORF">B0T46_11705</name>
</gene>
<dbReference type="InterPro" id="IPR003593">
    <property type="entry name" value="AAA+_ATPase"/>
</dbReference>
<evidence type="ECO:0000256" key="2">
    <source>
        <dbReference type="ARBA" id="ARBA00022741"/>
    </source>
</evidence>
<dbReference type="GO" id="GO:0016887">
    <property type="term" value="F:ATP hydrolysis activity"/>
    <property type="evidence" value="ECO:0007669"/>
    <property type="project" value="InterPro"/>
</dbReference>
<reference evidence="5 6" key="1">
    <citation type="journal article" date="2016" name="Antonie Van Leeuwenhoek">
        <title>Nocardia donostiensis sp. nov., isolated from human respiratory specimens.</title>
        <authorList>
            <person name="Ercibengoa M."/>
            <person name="Bell M."/>
            <person name="Marimon J.M."/>
            <person name="Humrighouse B."/>
            <person name="Klenk H.P."/>
            <person name="Potter G."/>
            <person name="Perez-Trallero E."/>
        </authorList>
    </citation>
    <scope>NUCLEOTIDE SEQUENCE [LARGE SCALE GENOMIC DNA]</scope>
    <source>
        <strain evidence="5 6">X1655</strain>
    </source>
</reference>
<dbReference type="Proteomes" id="UP000188836">
    <property type="component" value="Unassembled WGS sequence"/>
</dbReference>
<name>A0A1V2TGP2_9NOCA</name>
<dbReference type="EMBL" id="MUMY01000008">
    <property type="protein sequence ID" value="ONM48687.1"/>
    <property type="molecule type" value="Genomic_DNA"/>
</dbReference>
<organism evidence="5 6">
    <name type="scientific">Nocardia donostiensis</name>
    <dbReference type="NCBI Taxonomy" id="1538463"/>
    <lineage>
        <taxon>Bacteria</taxon>
        <taxon>Bacillati</taxon>
        <taxon>Actinomycetota</taxon>
        <taxon>Actinomycetes</taxon>
        <taxon>Mycobacteriales</taxon>
        <taxon>Nocardiaceae</taxon>
        <taxon>Nocardia</taxon>
    </lineage>
</organism>
<sequence>MSATTIDQTGLGDRVVASARGLTMRFGSVTALEDVTFDLRENTIYGLLGRNGAGKTTLMQVLTGQMFQTSGEVRIHGAIPHENAGVLQNVSFIKESQSYPADYKVEHVLRAARHLLPHWDEDFARELLADFDLPTGRKVKKLSRGMTSALGVIIGLASRAPLTFFDEPYLGLDAVARQLFYDRLLADYAEHPRTVVLSTHLIDEVADLLEHVVLIDRGRILADASADELRASAIGLSGPVDEVETVVAGRPVLRRETLGNQARVLLRTDAHADDTAHAKTLGLTVAPVSLQQLIVETTNLQGKEQR</sequence>
<evidence type="ECO:0000313" key="5">
    <source>
        <dbReference type="EMBL" id="ONM48687.1"/>
    </source>
</evidence>
<dbReference type="GO" id="GO:0005524">
    <property type="term" value="F:ATP binding"/>
    <property type="evidence" value="ECO:0007669"/>
    <property type="project" value="UniProtKB-KW"/>
</dbReference>
<evidence type="ECO:0000313" key="6">
    <source>
        <dbReference type="Proteomes" id="UP000188836"/>
    </source>
</evidence>
<keyword evidence="3 5" id="KW-0067">ATP-binding</keyword>
<dbReference type="STRING" id="1538463.B0T36_04380"/>
<dbReference type="Pfam" id="PF00005">
    <property type="entry name" value="ABC_tran"/>
    <property type="match status" value="1"/>
</dbReference>
<dbReference type="RefSeq" id="WP_077116599.1">
    <property type="nucleotide sequence ID" value="NZ_MUMY01000008.1"/>
</dbReference>
<dbReference type="InterPro" id="IPR027417">
    <property type="entry name" value="P-loop_NTPase"/>
</dbReference>
<evidence type="ECO:0000259" key="4">
    <source>
        <dbReference type="PROSITE" id="PS50893"/>
    </source>
</evidence>
<protein>
    <submittedName>
        <fullName evidence="5">ABC transporter ATP-binding protein</fullName>
    </submittedName>
</protein>
<dbReference type="SMART" id="SM00382">
    <property type="entry name" value="AAA"/>
    <property type="match status" value="1"/>
</dbReference>
<dbReference type="AlphaFoldDB" id="A0A1V2TGP2"/>
<feature type="domain" description="ABC transporter" evidence="4">
    <location>
        <begin position="17"/>
        <end position="242"/>
    </location>
</feature>
<dbReference type="InterPro" id="IPR051782">
    <property type="entry name" value="ABC_Transporter_VariousFunc"/>
</dbReference>
<dbReference type="InterPro" id="IPR003439">
    <property type="entry name" value="ABC_transporter-like_ATP-bd"/>
</dbReference>
<keyword evidence="6" id="KW-1185">Reference proteome</keyword>
<evidence type="ECO:0000256" key="1">
    <source>
        <dbReference type="ARBA" id="ARBA00022448"/>
    </source>
</evidence>